<dbReference type="Proteomes" id="UP000314294">
    <property type="component" value="Unassembled WGS sequence"/>
</dbReference>
<evidence type="ECO:0000256" key="1">
    <source>
        <dbReference type="SAM" id="SignalP"/>
    </source>
</evidence>
<evidence type="ECO:0008006" key="4">
    <source>
        <dbReference type="Google" id="ProtNLM"/>
    </source>
</evidence>
<name>A0A4Z2E903_9TELE</name>
<keyword evidence="3" id="KW-1185">Reference proteome</keyword>
<sequence length="137" mass="15321">MASSRLQTILFMMVFSSGAEISMSWNTERRSAGLRLRLREFGEEASEPGVHLFVGHGFLETITTATGIRVSLCFSENTRMQKSPLRCGSKVEGTTRYSPGGSLKRVLTSRRLVKVSDLAVCAWVRKKFLSRWTSLCP</sequence>
<accession>A0A4Z2E903</accession>
<gene>
    <name evidence="2" type="ORF">EYF80_064824</name>
</gene>
<keyword evidence="1" id="KW-0732">Signal</keyword>
<evidence type="ECO:0000313" key="3">
    <source>
        <dbReference type="Proteomes" id="UP000314294"/>
    </source>
</evidence>
<organism evidence="2 3">
    <name type="scientific">Liparis tanakae</name>
    <name type="common">Tanaka's snailfish</name>
    <dbReference type="NCBI Taxonomy" id="230148"/>
    <lineage>
        <taxon>Eukaryota</taxon>
        <taxon>Metazoa</taxon>
        <taxon>Chordata</taxon>
        <taxon>Craniata</taxon>
        <taxon>Vertebrata</taxon>
        <taxon>Euteleostomi</taxon>
        <taxon>Actinopterygii</taxon>
        <taxon>Neopterygii</taxon>
        <taxon>Teleostei</taxon>
        <taxon>Neoteleostei</taxon>
        <taxon>Acanthomorphata</taxon>
        <taxon>Eupercaria</taxon>
        <taxon>Perciformes</taxon>
        <taxon>Cottioidei</taxon>
        <taxon>Cottales</taxon>
        <taxon>Liparidae</taxon>
        <taxon>Liparis</taxon>
    </lineage>
</organism>
<evidence type="ECO:0000313" key="2">
    <source>
        <dbReference type="EMBL" id="TNN25050.1"/>
    </source>
</evidence>
<dbReference type="EMBL" id="SRLO01013592">
    <property type="protein sequence ID" value="TNN25050.1"/>
    <property type="molecule type" value="Genomic_DNA"/>
</dbReference>
<feature type="chain" id="PRO_5021396108" description="Secreted protein" evidence="1">
    <location>
        <begin position="19"/>
        <end position="137"/>
    </location>
</feature>
<dbReference type="AlphaFoldDB" id="A0A4Z2E903"/>
<feature type="signal peptide" evidence="1">
    <location>
        <begin position="1"/>
        <end position="18"/>
    </location>
</feature>
<protein>
    <recommendedName>
        <fullName evidence="4">Secreted protein</fullName>
    </recommendedName>
</protein>
<proteinExistence type="predicted"/>
<reference evidence="2 3" key="1">
    <citation type="submission" date="2019-03" db="EMBL/GenBank/DDBJ databases">
        <title>First draft genome of Liparis tanakae, snailfish: a comprehensive survey of snailfish specific genes.</title>
        <authorList>
            <person name="Kim W."/>
            <person name="Song I."/>
            <person name="Jeong J.-H."/>
            <person name="Kim D."/>
            <person name="Kim S."/>
            <person name="Ryu S."/>
            <person name="Song J.Y."/>
            <person name="Lee S.K."/>
        </authorList>
    </citation>
    <scope>NUCLEOTIDE SEQUENCE [LARGE SCALE GENOMIC DNA]</scope>
    <source>
        <tissue evidence="2">Muscle</tissue>
    </source>
</reference>
<comment type="caution">
    <text evidence="2">The sequence shown here is derived from an EMBL/GenBank/DDBJ whole genome shotgun (WGS) entry which is preliminary data.</text>
</comment>